<feature type="region of interest" description="Disordered" evidence="1">
    <location>
        <begin position="99"/>
        <end position="125"/>
    </location>
</feature>
<evidence type="ECO:0000313" key="4">
    <source>
        <dbReference type="Proteomes" id="UP001392437"/>
    </source>
</evidence>
<organism evidence="3 4">
    <name type="scientific">Apiospora kogelbergensis</name>
    <dbReference type="NCBI Taxonomy" id="1337665"/>
    <lineage>
        <taxon>Eukaryota</taxon>
        <taxon>Fungi</taxon>
        <taxon>Dikarya</taxon>
        <taxon>Ascomycota</taxon>
        <taxon>Pezizomycotina</taxon>
        <taxon>Sordariomycetes</taxon>
        <taxon>Xylariomycetidae</taxon>
        <taxon>Amphisphaeriales</taxon>
        <taxon>Apiosporaceae</taxon>
        <taxon>Apiospora</taxon>
    </lineage>
</organism>
<feature type="compositionally biased region" description="Low complexity" evidence="1">
    <location>
        <begin position="99"/>
        <end position="119"/>
    </location>
</feature>
<sequence>MRTTQVLAALLSVVVATASASTQAFPTCDSGCKSCGLTCSQGCNAPLMPADCQDCLYCRRESSSCSYVELGGQDPSAHCQTCYNSCHCTIAATCYDNQPSATASASHAPAAAPKKPLAPGGNDLFGRRFDARARA</sequence>
<comment type="caution">
    <text evidence="3">The sequence shown here is derived from an EMBL/GenBank/DDBJ whole genome shotgun (WGS) entry which is preliminary data.</text>
</comment>
<dbReference type="EMBL" id="JAQQWP010000004">
    <property type="protein sequence ID" value="KAK8120622.1"/>
    <property type="molecule type" value="Genomic_DNA"/>
</dbReference>
<accession>A0AAW0R071</accession>
<keyword evidence="4" id="KW-1185">Reference proteome</keyword>
<feature type="signal peptide" evidence="2">
    <location>
        <begin position="1"/>
        <end position="24"/>
    </location>
</feature>
<reference evidence="3 4" key="1">
    <citation type="submission" date="2023-01" db="EMBL/GenBank/DDBJ databases">
        <title>Analysis of 21 Apiospora genomes using comparative genomics revels a genus with tremendous synthesis potential of carbohydrate active enzymes and secondary metabolites.</title>
        <authorList>
            <person name="Sorensen T."/>
        </authorList>
    </citation>
    <scope>NUCLEOTIDE SEQUENCE [LARGE SCALE GENOMIC DNA]</scope>
    <source>
        <strain evidence="3 4">CBS 117206</strain>
    </source>
</reference>
<dbReference type="Proteomes" id="UP001392437">
    <property type="component" value="Unassembled WGS sequence"/>
</dbReference>
<keyword evidence="2" id="KW-0732">Signal</keyword>
<gene>
    <name evidence="3" type="ORF">PG999_004742</name>
</gene>
<proteinExistence type="predicted"/>
<protein>
    <submittedName>
        <fullName evidence="3">Uncharacterized protein</fullName>
    </submittedName>
</protein>
<evidence type="ECO:0000256" key="2">
    <source>
        <dbReference type="SAM" id="SignalP"/>
    </source>
</evidence>
<name>A0AAW0R071_9PEZI</name>
<evidence type="ECO:0000256" key="1">
    <source>
        <dbReference type="SAM" id="MobiDB-lite"/>
    </source>
</evidence>
<evidence type="ECO:0000313" key="3">
    <source>
        <dbReference type="EMBL" id="KAK8120622.1"/>
    </source>
</evidence>
<dbReference type="AlphaFoldDB" id="A0AAW0R071"/>
<feature type="chain" id="PRO_5044001866" evidence="2">
    <location>
        <begin position="25"/>
        <end position="135"/>
    </location>
</feature>